<dbReference type="Pfam" id="PF02668">
    <property type="entry name" value="TauD"/>
    <property type="match status" value="1"/>
</dbReference>
<sequence length="287" mass="30550">MPTPLITPTAADRQMSAFSTAVAPPIQASAWNLPDAAVRRRIVDSYQRRGYAIVYVPGVTPSAGHLSDLAAALRLGEVFTPPMYTESSHTAASGVSRLTAASGGDHPFQDRAAQNVHCDGTLQSLGQVRTTLMLCVRAAADGGASYLVNLVDAYAELRRVDPEAAEQLAHEAVLVRTSTFCSGKSTSGAAFARERDGSWTTRYSRTATDTYHPSPDGAATLARALEFLDAAARAGSAFRTDFTLKPGHALILANDRLGHGRTAFCDDPSAPRLLLRALFTLRPRPLA</sequence>
<evidence type="ECO:0000256" key="4">
    <source>
        <dbReference type="ARBA" id="ARBA00023194"/>
    </source>
</evidence>
<keyword evidence="3" id="KW-0408">Iron</keyword>
<dbReference type="RefSeq" id="WP_161244160.1">
    <property type="nucleotide sequence ID" value="NZ_BMUU01000001.1"/>
</dbReference>
<comment type="caution">
    <text evidence="6">The sequence shown here is derived from an EMBL/GenBank/DDBJ whole genome shotgun (WGS) entry which is preliminary data.</text>
</comment>
<proteinExistence type="predicted"/>
<dbReference type="SUPFAM" id="SSF51197">
    <property type="entry name" value="Clavaminate synthase-like"/>
    <property type="match status" value="1"/>
</dbReference>
<dbReference type="InterPro" id="IPR042098">
    <property type="entry name" value="TauD-like_sf"/>
</dbReference>
<evidence type="ECO:0000256" key="1">
    <source>
        <dbReference type="ARBA" id="ARBA00001954"/>
    </source>
</evidence>
<dbReference type="InterPro" id="IPR003819">
    <property type="entry name" value="TauD/TfdA-like"/>
</dbReference>
<reference evidence="7" key="1">
    <citation type="journal article" date="2019" name="Int. J. Syst. Evol. Microbiol.">
        <title>The Global Catalogue of Microorganisms (GCM) 10K type strain sequencing project: providing services to taxonomists for standard genome sequencing and annotation.</title>
        <authorList>
            <consortium name="The Broad Institute Genomics Platform"/>
            <consortium name="The Broad Institute Genome Sequencing Center for Infectious Disease"/>
            <person name="Wu L."/>
            <person name="Ma J."/>
        </authorList>
    </citation>
    <scope>NUCLEOTIDE SEQUENCE [LARGE SCALE GENOMIC DNA]</scope>
    <source>
        <strain evidence="7">JCM 4594</strain>
    </source>
</reference>
<name>A0ABQ2ZE03_9ACTN</name>
<dbReference type="PANTHER" id="PTHR10696:SF56">
    <property type="entry name" value="TAUD_TFDA-LIKE DOMAIN-CONTAINING PROTEIN"/>
    <property type="match status" value="1"/>
</dbReference>
<accession>A0ABQ2ZE03</accession>
<dbReference type="GeneID" id="96288179"/>
<keyword evidence="2" id="KW-0560">Oxidoreductase</keyword>
<dbReference type="InterPro" id="IPR050411">
    <property type="entry name" value="AlphaKG_dependent_hydroxylases"/>
</dbReference>
<evidence type="ECO:0000256" key="2">
    <source>
        <dbReference type="ARBA" id="ARBA00023002"/>
    </source>
</evidence>
<keyword evidence="7" id="KW-1185">Reference proteome</keyword>
<evidence type="ECO:0000313" key="6">
    <source>
        <dbReference type="EMBL" id="GGY13697.1"/>
    </source>
</evidence>
<evidence type="ECO:0000256" key="3">
    <source>
        <dbReference type="ARBA" id="ARBA00023004"/>
    </source>
</evidence>
<protein>
    <recommendedName>
        <fullName evidence="5">TauD/TfdA-like domain-containing protein</fullName>
    </recommendedName>
</protein>
<dbReference type="Proteomes" id="UP000600946">
    <property type="component" value="Unassembled WGS sequence"/>
</dbReference>
<dbReference type="PANTHER" id="PTHR10696">
    <property type="entry name" value="GAMMA-BUTYROBETAINE HYDROXYLASE-RELATED"/>
    <property type="match status" value="1"/>
</dbReference>
<gene>
    <name evidence="6" type="ORF">GCM10010326_01240</name>
</gene>
<keyword evidence="4" id="KW-0045">Antibiotic biosynthesis</keyword>
<feature type="domain" description="TauD/TfdA-like" evidence="5">
    <location>
        <begin position="29"/>
        <end position="277"/>
    </location>
</feature>
<evidence type="ECO:0000313" key="7">
    <source>
        <dbReference type="Proteomes" id="UP000600946"/>
    </source>
</evidence>
<organism evidence="6 7">
    <name type="scientific">Streptomyces xanthochromogenes</name>
    <dbReference type="NCBI Taxonomy" id="67384"/>
    <lineage>
        <taxon>Bacteria</taxon>
        <taxon>Bacillati</taxon>
        <taxon>Actinomycetota</taxon>
        <taxon>Actinomycetes</taxon>
        <taxon>Kitasatosporales</taxon>
        <taxon>Streptomycetaceae</taxon>
        <taxon>Streptomyces</taxon>
    </lineage>
</organism>
<dbReference type="EMBL" id="BMUU01000001">
    <property type="protein sequence ID" value="GGY13697.1"/>
    <property type="molecule type" value="Genomic_DNA"/>
</dbReference>
<dbReference type="Gene3D" id="3.60.130.10">
    <property type="entry name" value="Clavaminate synthase-like"/>
    <property type="match status" value="1"/>
</dbReference>
<comment type="cofactor">
    <cofactor evidence="1">
        <name>Fe(2+)</name>
        <dbReference type="ChEBI" id="CHEBI:29033"/>
    </cofactor>
</comment>
<evidence type="ECO:0000259" key="5">
    <source>
        <dbReference type="Pfam" id="PF02668"/>
    </source>
</evidence>